<evidence type="ECO:0000256" key="1">
    <source>
        <dbReference type="SAM" id="MobiDB-lite"/>
    </source>
</evidence>
<evidence type="ECO:0000313" key="3">
    <source>
        <dbReference type="Proteomes" id="UP000032545"/>
    </source>
</evidence>
<dbReference type="EMBL" id="JYFN01000049">
    <property type="protein sequence ID" value="KJE20859.1"/>
    <property type="molecule type" value="Genomic_DNA"/>
</dbReference>
<feature type="compositionally biased region" description="Basic and acidic residues" evidence="1">
    <location>
        <begin position="26"/>
        <end position="53"/>
    </location>
</feature>
<feature type="region of interest" description="Disordered" evidence="1">
    <location>
        <begin position="1"/>
        <end position="53"/>
    </location>
</feature>
<gene>
    <name evidence="2" type="ORF">FF36_04823</name>
</gene>
<dbReference type="RefSeq" id="WP_082122166.1">
    <property type="nucleotide sequence ID" value="NZ_JYFN01000049.1"/>
</dbReference>
<name>A0A0D8BA94_9ACTN</name>
<dbReference type="Pfam" id="PF14013">
    <property type="entry name" value="MT0933_antitox"/>
    <property type="match status" value="1"/>
</dbReference>
<protein>
    <submittedName>
        <fullName evidence="2">Antitoxin protein</fullName>
    </submittedName>
</protein>
<organism evidence="2 3">
    <name type="scientific">Frankia torreyi</name>
    <dbReference type="NCBI Taxonomy" id="1856"/>
    <lineage>
        <taxon>Bacteria</taxon>
        <taxon>Bacillati</taxon>
        <taxon>Actinomycetota</taxon>
        <taxon>Actinomycetes</taxon>
        <taxon>Frankiales</taxon>
        <taxon>Frankiaceae</taxon>
        <taxon>Frankia</taxon>
    </lineage>
</organism>
<reference evidence="3" key="1">
    <citation type="submission" date="2015-02" db="EMBL/GenBank/DDBJ databases">
        <title>Draft Genome of Frankia sp. CpI1-S.</title>
        <authorList>
            <person name="Oshone R.T."/>
            <person name="Ngom M."/>
            <person name="Ghodhbane-Gtari F."/>
            <person name="Gtari M."/>
            <person name="Morris K."/>
            <person name="Thomas K."/>
            <person name="Sen A."/>
            <person name="Tisa L.S."/>
        </authorList>
    </citation>
    <scope>NUCLEOTIDE SEQUENCE [LARGE SCALE GENOMIC DNA]</scope>
    <source>
        <strain evidence="3">CpI1-S</strain>
    </source>
</reference>
<reference evidence="2 3" key="2">
    <citation type="journal article" date="2016" name="Genome Announc.">
        <title>Permanent Draft Genome Sequences for Two Variants of Frankia sp. Strain CpI1, the First Frankia Strain Isolated from Root Nodules of Comptonia peregrina.</title>
        <authorList>
            <person name="Oshone R."/>
            <person name="Hurst S.G.IV."/>
            <person name="Abebe-Akele F."/>
            <person name="Simpson S."/>
            <person name="Morris K."/>
            <person name="Thomas W.K."/>
            <person name="Tisa L.S."/>
        </authorList>
    </citation>
    <scope>NUCLEOTIDE SEQUENCE [LARGE SCALE GENOMIC DNA]</scope>
    <source>
        <strain evidence="3">CpI1-S</strain>
    </source>
</reference>
<proteinExistence type="predicted"/>
<evidence type="ECO:0000313" key="2">
    <source>
        <dbReference type="EMBL" id="KJE20859.1"/>
    </source>
</evidence>
<sequence length="53" mass="5877">MSGLTDKLGDLEDKHDKQVDQAVGKAGEEADKRTDGKYSEQVDKGVQEVQERD</sequence>
<dbReference type="Proteomes" id="UP000032545">
    <property type="component" value="Unassembled WGS sequence"/>
</dbReference>
<dbReference type="AlphaFoldDB" id="A0A0D8BA94"/>
<keyword evidence="3" id="KW-1185">Reference proteome</keyword>
<accession>A0A0D8BA94</accession>
<dbReference type="OrthoDB" id="3402428at2"/>
<feature type="compositionally biased region" description="Basic and acidic residues" evidence="1">
    <location>
        <begin position="7"/>
        <end position="19"/>
    </location>
</feature>
<dbReference type="InterPro" id="IPR028037">
    <property type="entry name" value="Antitoxin_Rv0909/MT0933"/>
</dbReference>
<comment type="caution">
    <text evidence="2">The sequence shown here is derived from an EMBL/GenBank/DDBJ whole genome shotgun (WGS) entry which is preliminary data.</text>
</comment>
<dbReference type="PATRIC" id="fig|1502723.3.peg.4798"/>